<feature type="domain" description="Desulfoferrodoxin N-terminal" evidence="5">
    <location>
        <begin position="5"/>
        <end position="37"/>
    </location>
</feature>
<keyword evidence="1" id="KW-0813">Transport</keyword>
<evidence type="ECO:0000313" key="6">
    <source>
        <dbReference type="EMBL" id="GAI27671.1"/>
    </source>
</evidence>
<dbReference type="Pfam" id="PF06397">
    <property type="entry name" value="Desulfoferrod_N"/>
    <property type="match status" value="1"/>
</dbReference>
<dbReference type="SUPFAM" id="SSF57802">
    <property type="entry name" value="Rubredoxin-like"/>
    <property type="match status" value="1"/>
</dbReference>
<dbReference type="InterPro" id="IPR038094">
    <property type="entry name" value="Desulfoferrodoxin_N_sf"/>
</dbReference>
<dbReference type="AlphaFoldDB" id="X1NBW6"/>
<name>X1NBW6_9ZZZZ</name>
<evidence type="ECO:0000256" key="1">
    <source>
        <dbReference type="ARBA" id="ARBA00022448"/>
    </source>
</evidence>
<accession>X1NBW6</accession>
<dbReference type="Gene3D" id="2.20.28.100">
    <property type="entry name" value="Desulphoferrodoxin, N-terminal domain"/>
    <property type="match status" value="1"/>
</dbReference>
<comment type="caution">
    <text evidence="6">The sequence shown here is derived from an EMBL/GenBank/DDBJ whole genome shotgun (WGS) entry which is preliminary data.</text>
</comment>
<evidence type="ECO:0000256" key="2">
    <source>
        <dbReference type="ARBA" id="ARBA00022723"/>
    </source>
</evidence>
<evidence type="ECO:0000259" key="5">
    <source>
        <dbReference type="Pfam" id="PF06397"/>
    </source>
</evidence>
<keyword evidence="2" id="KW-0479">Metal-binding</keyword>
<dbReference type="EMBL" id="BARV01023110">
    <property type="protein sequence ID" value="GAI27671.1"/>
    <property type="molecule type" value="Genomic_DNA"/>
</dbReference>
<proteinExistence type="predicted"/>
<dbReference type="GO" id="GO:0005506">
    <property type="term" value="F:iron ion binding"/>
    <property type="evidence" value="ECO:0007669"/>
    <property type="project" value="InterPro"/>
</dbReference>
<keyword evidence="4" id="KW-0408">Iron</keyword>
<dbReference type="InterPro" id="IPR004462">
    <property type="entry name" value="Desulfoferrodoxin_N"/>
</dbReference>
<keyword evidence="3" id="KW-0249">Electron transport</keyword>
<evidence type="ECO:0000256" key="3">
    <source>
        <dbReference type="ARBA" id="ARBA00022982"/>
    </source>
</evidence>
<reference evidence="6" key="1">
    <citation type="journal article" date="2014" name="Front. Microbiol.">
        <title>High frequency of phylogenetically diverse reductive dehalogenase-homologous genes in deep subseafloor sedimentary metagenomes.</title>
        <authorList>
            <person name="Kawai M."/>
            <person name="Futagami T."/>
            <person name="Toyoda A."/>
            <person name="Takaki Y."/>
            <person name="Nishi S."/>
            <person name="Hori S."/>
            <person name="Arai W."/>
            <person name="Tsubouchi T."/>
            <person name="Morono Y."/>
            <person name="Uchiyama I."/>
            <person name="Ito T."/>
            <person name="Fujiyama A."/>
            <person name="Inagaki F."/>
            <person name="Takami H."/>
        </authorList>
    </citation>
    <scope>NUCLEOTIDE SEQUENCE</scope>
    <source>
        <strain evidence="6">Expedition CK06-06</strain>
    </source>
</reference>
<sequence length="39" mass="4299">MANQVGKRYRCEKCGTELIVTRPGDGQVKCCGQPMVLKT</sequence>
<evidence type="ECO:0000256" key="4">
    <source>
        <dbReference type="ARBA" id="ARBA00023004"/>
    </source>
</evidence>
<protein>
    <recommendedName>
        <fullName evidence="5">Desulfoferrodoxin N-terminal domain-containing protein</fullName>
    </recommendedName>
</protein>
<gene>
    <name evidence="6" type="ORF">S06H3_37967</name>
</gene>
<organism evidence="6">
    <name type="scientific">marine sediment metagenome</name>
    <dbReference type="NCBI Taxonomy" id="412755"/>
    <lineage>
        <taxon>unclassified sequences</taxon>
        <taxon>metagenomes</taxon>
        <taxon>ecological metagenomes</taxon>
    </lineage>
</organism>